<dbReference type="EMBL" id="AKFS01000302">
    <property type="protein sequence ID" value="EJF35288.1"/>
    <property type="molecule type" value="Genomic_DNA"/>
</dbReference>
<dbReference type="PATRIC" id="fig|1125717.3.peg.1979"/>
<gene>
    <name evidence="1" type="ORF">HMPREF1317_0098</name>
</gene>
<reference evidence="1 2" key="1">
    <citation type="submission" date="2012-05" db="EMBL/GenBank/DDBJ databases">
        <authorList>
            <person name="Harkins D.M."/>
            <person name="Madupu R."/>
            <person name="Durkin A.S."/>
            <person name="Torralba M."/>
            <person name="Methe B."/>
            <person name="Sutton G.G."/>
            <person name="Nelson K.E."/>
        </authorList>
    </citation>
    <scope>NUCLEOTIDE SEQUENCE [LARGE SCALE GENOMIC DNA]</scope>
    <source>
        <strain evidence="1 2">F0490</strain>
    </source>
</reference>
<accession>J1GQW0</accession>
<comment type="caution">
    <text evidence="1">The sequence shown here is derived from an EMBL/GenBank/DDBJ whole genome shotgun (WGS) entry which is preliminary data.</text>
</comment>
<evidence type="ECO:0000313" key="2">
    <source>
        <dbReference type="Proteomes" id="UP000004578"/>
    </source>
</evidence>
<protein>
    <submittedName>
        <fullName evidence="1">Uncharacterized protein</fullName>
    </submittedName>
</protein>
<organism evidence="1 2">
    <name type="scientific">Schaalia georgiae F0490</name>
    <dbReference type="NCBI Taxonomy" id="1125717"/>
    <lineage>
        <taxon>Bacteria</taxon>
        <taxon>Bacillati</taxon>
        <taxon>Actinomycetota</taxon>
        <taxon>Actinomycetes</taxon>
        <taxon>Actinomycetales</taxon>
        <taxon>Actinomycetaceae</taxon>
        <taxon>Schaalia</taxon>
    </lineage>
</organism>
<dbReference type="AlphaFoldDB" id="J1GQW0"/>
<sequence>MHMRQAQVREQLGAAHCSVVGDGPEGVVPAAPLSQGEQYLVLRALEELARSRRDECARLLGVMSYPGQDLAARRLMRGVDEVEALAGRVASSRVVLLSSPDGEVA</sequence>
<dbReference type="RefSeq" id="WP_005872805.1">
    <property type="nucleotide sequence ID" value="NZ_AKFS01000302.1"/>
</dbReference>
<dbReference type="Proteomes" id="UP000004578">
    <property type="component" value="Unassembled WGS sequence"/>
</dbReference>
<evidence type="ECO:0000313" key="1">
    <source>
        <dbReference type="EMBL" id="EJF35288.1"/>
    </source>
</evidence>
<keyword evidence="2" id="KW-1185">Reference proteome</keyword>
<name>J1GQW0_9ACTO</name>
<proteinExistence type="predicted"/>